<evidence type="ECO:0000256" key="3">
    <source>
        <dbReference type="ARBA" id="ARBA00012475"/>
    </source>
</evidence>
<dbReference type="Gene3D" id="2.40.50.140">
    <property type="entry name" value="Nucleic acid-binding proteins"/>
    <property type="match status" value="1"/>
</dbReference>
<evidence type="ECO:0000256" key="18">
    <source>
        <dbReference type="SAM" id="MobiDB-lite"/>
    </source>
</evidence>
<dbReference type="EC" id="2.7.7.50" evidence="3 16"/>
<feature type="active site" description="N6-GMP-lysine intermediate" evidence="17">
    <location>
        <position position="68"/>
    </location>
</feature>
<keyword evidence="22" id="KW-1185">Reference proteome</keyword>
<evidence type="ECO:0000313" key="22">
    <source>
        <dbReference type="Proteomes" id="UP000242877"/>
    </source>
</evidence>
<dbReference type="VEuPathDB" id="FungiDB:AAP_02306"/>
<evidence type="ECO:0000256" key="6">
    <source>
        <dbReference type="ARBA" id="ARBA00022679"/>
    </source>
</evidence>
<dbReference type="SUPFAM" id="SSF56091">
    <property type="entry name" value="DNA ligase/mRNA capping enzyme, catalytic domain"/>
    <property type="match status" value="1"/>
</dbReference>
<dbReference type="GO" id="GO:0004484">
    <property type="term" value="F:mRNA guanylyltransferase activity"/>
    <property type="evidence" value="ECO:0007669"/>
    <property type="project" value="UniProtKB-EC"/>
</dbReference>
<comment type="caution">
    <text evidence="21">The sequence shown here is derived from an EMBL/GenBank/DDBJ whole genome shotgun (WGS) entry which is preliminary data.</text>
</comment>
<evidence type="ECO:0000259" key="19">
    <source>
        <dbReference type="Pfam" id="PF01331"/>
    </source>
</evidence>
<feature type="compositionally biased region" description="Polar residues" evidence="18">
    <location>
        <begin position="263"/>
        <end position="279"/>
    </location>
</feature>
<comment type="subunit">
    <text evidence="15">Heterodimer. The mRNA-capping enzyme is composed of two separate chains alpha and beta, respectively a mRNA guanylyltransferase and an mRNA 5'-triphosphate monophosphatase.</text>
</comment>
<evidence type="ECO:0000256" key="15">
    <source>
        <dbReference type="ARBA" id="ARBA00047082"/>
    </source>
</evidence>
<gene>
    <name evidence="21" type="ORF">AAP_02306</name>
</gene>
<dbReference type="PIRSF" id="PIRSF036959">
    <property type="entry name" value="mRNA_cap_alpha"/>
    <property type="match status" value="1"/>
</dbReference>
<evidence type="ECO:0000256" key="17">
    <source>
        <dbReference type="PIRSR" id="PIRSR036959-1"/>
    </source>
</evidence>
<evidence type="ECO:0000256" key="10">
    <source>
        <dbReference type="ARBA" id="ARBA00023134"/>
    </source>
</evidence>
<dbReference type="InterPro" id="IPR001339">
    <property type="entry name" value="mRNA_cap_enzyme_adenylation"/>
</dbReference>
<organism evidence="21 22">
    <name type="scientific">Ascosphaera apis ARSEF 7405</name>
    <dbReference type="NCBI Taxonomy" id="392613"/>
    <lineage>
        <taxon>Eukaryota</taxon>
        <taxon>Fungi</taxon>
        <taxon>Dikarya</taxon>
        <taxon>Ascomycota</taxon>
        <taxon>Pezizomycotina</taxon>
        <taxon>Eurotiomycetes</taxon>
        <taxon>Eurotiomycetidae</taxon>
        <taxon>Onygenales</taxon>
        <taxon>Ascosphaeraceae</taxon>
        <taxon>Ascosphaera</taxon>
    </lineage>
</organism>
<evidence type="ECO:0000256" key="8">
    <source>
        <dbReference type="ARBA" id="ARBA00022741"/>
    </source>
</evidence>
<evidence type="ECO:0000259" key="20">
    <source>
        <dbReference type="Pfam" id="PF03919"/>
    </source>
</evidence>
<dbReference type="CDD" id="cd07895">
    <property type="entry name" value="Adenylation_mRNA_capping"/>
    <property type="match status" value="1"/>
</dbReference>
<dbReference type="GO" id="GO:0005524">
    <property type="term" value="F:ATP binding"/>
    <property type="evidence" value="ECO:0007669"/>
    <property type="project" value="InterPro"/>
</dbReference>
<dbReference type="PANTHER" id="PTHR10367">
    <property type="entry name" value="MRNA-CAPPING ENZYME"/>
    <property type="match status" value="1"/>
</dbReference>
<evidence type="ECO:0000256" key="9">
    <source>
        <dbReference type="ARBA" id="ARBA00023042"/>
    </source>
</evidence>
<protein>
    <recommendedName>
        <fullName evidence="4 16">mRNA-capping enzyme subunit alpha</fullName>
        <ecNumber evidence="3 16">2.7.7.50</ecNumber>
    </recommendedName>
    <alternativeName>
        <fullName evidence="12 16">GTP--RNA guanylyltransferase</fullName>
    </alternativeName>
    <alternativeName>
        <fullName evidence="13 16">mRNA guanylyltransferase</fullName>
    </alternativeName>
</protein>
<sequence length="420" mass="49139">MDPSALTSVPDLNEIGQLAHPDLDYELKTEIARLLDRHKHGFPGAQPVSFARRHLYELTQRDYYVVEKTDGIRCLLYCARGDERFPAVHYLIDRKNDFRYVPNLHFPTPEDPNGEHIDTILDGELVFDKYPNGTRTLKYLVFDCLVIDGISLLHRTLDKRLGYFKEKLLRPYRHFYESHPQQASMRSFVVEDKSTQFSYGMEFMFREIIPKVKKIHGNDGLIFTCRSTPYQFGTDQHILKWKPPQENTIDFRMRLEFPTVNSMDTQRNEDGSNSQQQQAHDNESYTDYDAIPSAFLFIFTGNQGPGNQPTYQYFSPLYISPSDWEHMKSLNAPLDDSVIEAYLDEDKRWRFMRLRDDKDECNHISTVESVIESIEDRVDEDDLIKASAGIKIAWKKRAAEEEEERRRGRGVVGMKRKLDE</sequence>
<evidence type="ECO:0000256" key="16">
    <source>
        <dbReference type="PIRNR" id="PIRNR036959"/>
    </source>
</evidence>
<feature type="domain" description="mRNA capping enzyme C-terminal" evidence="20">
    <location>
        <begin position="246"/>
        <end position="384"/>
    </location>
</feature>
<comment type="function">
    <text evidence="16">Second step of mRNA capping. Transfer of the GMP moiety of GTP to the 5'-end of RNA via an enzyme-GMP covalent reaction intermediate.</text>
</comment>
<comment type="subcellular location">
    <subcellularLocation>
        <location evidence="1 16">Nucleus</location>
    </subcellularLocation>
</comment>
<dbReference type="InterPro" id="IPR012340">
    <property type="entry name" value="NA-bd_OB-fold"/>
</dbReference>
<feature type="domain" description="mRNA capping enzyme adenylation" evidence="19">
    <location>
        <begin position="46"/>
        <end position="242"/>
    </location>
</feature>
<keyword evidence="5 16" id="KW-0507">mRNA processing</keyword>
<dbReference type="InterPro" id="IPR051029">
    <property type="entry name" value="mRNA_Capping_Enz/RNA_Phosphat"/>
</dbReference>
<accession>A0A168A684</accession>
<evidence type="ECO:0000256" key="5">
    <source>
        <dbReference type="ARBA" id="ARBA00022664"/>
    </source>
</evidence>
<dbReference type="Pfam" id="PF03919">
    <property type="entry name" value="mRNA_cap_C"/>
    <property type="match status" value="1"/>
</dbReference>
<dbReference type="PANTHER" id="PTHR10367:SF17">
    <property type="entry name" value="MRNA-CAPPING ENZYME"/>
    <property type="match status" value="1"/>
</dbReference>
<dbReference type="GO" id="GO:0031533">
    <property type="term" value="C:mRNA capping enzyme complex"/>
    <property type="evidence" value="ECO:0007669"/>
    <property type="project" value="EnsemblFungi"/>
</dbReference>
<evidence type="ECO:0000256" key="12">
    <source>
        <dbReference type="ARBA" id="ARBA00029909"/>
    </source>
</evidence>
<dbReference type="SUPFAM" id="SSF50249">
    <property type="entry name" value="Nucleic acid-binding proteins"/>
    <property type="match status" value="1"/>
</dbReference>
<feature type="region of interest" description="Disordered" evidence="18">
    <location>
        <begin position="263"/>
        <end position="283"/>
    </location>
</feature>
<keyword evidence="9 16" id="KW-0506">mRNA capping</keyword>
<evidence type="ECO:0000256" key="7">
    <source>
        <dbReference type="ARBA" id="ARBA00022695"/>
    </source>
</evidence>
<keyword evidence="11 16" id="KW-0539">Nucleus</keyword>
<dbReference type="InterPro" id="IPR017075">
    <property type="entry name" value="mRNA_cap_enzyme_alpha"/>
</dbReference>
<evidence type="ECO:0000313" key="21">
    <source>
        <dbReference type="EMBL" id="KZZ93514.1"/>
    </source>
</evidence>
<evidence type="ECO:0000256" key="14">
    <source>
        <dbReference type="ARBA" id="ARBA00044624"/>
    </source>
</evidence>
<dbReference type="GO" id="GO:0099122">
    <property type="term" value="F:RNA polymerase II C-terminal domain binding"/>
    <property type="evidence" value="ECO:0007669"/>
    <property type="project" value="EnsemblFungi"/>
</dbReference>
<dbReference type="Pfam" id="PF01331">
    <property type="entry name" value="mRNA_cap_enzyme"/>
    <property type="match status" value="1"/>
</dbReference>
<dbReference type="Proteomes" id="UP000242877">
    <property type="component" value="Unassembled WGS sequence"/>
</dbReference>
<evidence type="ECO:0000256" key="1">
    <source>
        <dbReference type="ARBA" id="ARBA00004123"/>
    </source>
</evidence>
<proteinExistence type="inferred from homology"/>
<comment type="catalytic activity">
    <reaction evidence="14">
        <text>a 5'-end diphospho-ribonucleoside in mRNA + GTP + H(+) = a 5'-end (5'-triphosphoguanosine)-ribonucleoside in mRNA + diphosphate</text>
        <dbReference type="Rhea" id="RHEA:67012"/>
        <dbReference type="Rhea" id="RHEA-COMP:17165"/>
        <dbReference type="Rhea" id="RHEA-COMP:17166"/>
        <dbReference type="ChEBI" id="CHEBI:15378"/>
        <dbReference type="ChEBI" id="CHEBI:33019"/>
        <dbReference type="ChEBI" id="CHEBI:37565"/>
        <dbReference type="ChEBI" id="CHEBI:167616"/>
        <dbReference type="ChEBI" id="CHEBI:167617"/>
        <dbReference type="EC" id="2.7.7.50"/>
    </reaction>
    <physiologicalReaction direction="left-to-right" evidence="14">
        <dbReference type="Rhea" id="RHEA:67013"/>
    </physiologicalReaction>
</comment>
<keyword evidence="7 16" id="KW-0548">Nucleotidyltransferase</keyword>
<comment type="similarity">
    <text evidence="2 16">Belongs to the eukaryotic GTase family.</text>
</comment>
<keyword evidence="6 16" id="KW-0808">Transferase</keyword>
<reference evidence="21 22" key="1">
    <citation type="journal article" date="2016" name="Genome Biol. Evol.">
        <title>Divergent and convergent evolution of fungal pathogenicity.</title>
        <authorList>
            <person name="Shang Y."/>
            <person name="Xiao G."/>
            <person name="Zheng P."/>
            <person name="Cen K."/>
            <person name="Zhan S."/>
            <person name="Wang C."/>
        </authorList>
    </citation>
    <scope>NUCLEOTIDE SEQUENCE [LARGE SCALE GENOMIC DNA]</scope>
    <source>
        <strain evidence="21 22">ARSEF 7405</strain>
    </source>
</reference>
<dbReference type="AlphaFoldDB" id="A0A168A684"/>
<feature type="region of interest" description="Disordered" evidence="18">
    <location>
        <begin position="399"/>
        <end position="420"/>
    </location>
</feature>
<dbReference type="GO" id="GO:0008033">
    <property type="term" value="P:tRNA processing"/>
    <property type="evidence" value="ECO:0007669"/>
    <property type="project" value="EnsemblFungi"/>
</dbReference>
<keyword evidence="10 16" id="KW-0342">GTP-binding</keyword>
<dbReference type="GO" id="GO:0006370">
    <property type="term" value="P:7-methylguanosine mRNA capping"/>
    <property type="evidence" value="ECO:0007669"/>
    <property type="project" value="UniProtKB-KW"/>
</dbReference>
<dbReference type="GO" id="GO:0045944">
    <property type="term" value="P:positive regulation of transcription by RNA polymerase II"/>
    <property type="evidence" value="ECO:0007669"/>
    <property type="project" value="EnsemblFungi"/>
</dbReference>
<evidence type="ECO:0000256" key="11">
    <source>
        <dbReference type="ARBA" id="ARBA00023242"/>
    </source>
</evidence>
<dbReference type="EMBL" id="AZGZ01000008">
    <property type="protein sequence ID" value="KZZ93514.1"/>
    <property type="molecule type" value="Genomic_DNA"/>
</dbReference>
<dbReference type="InterPro" id="IPR013846">
    <property type="entry name" value="mRNA_cap_enzyme_C"/>
</dbReference>
<evidence type="ECO:0000256" key="4">
    <source>
        <dbReference type="ARBA" id="ARBA00019171"/>
    </source>
</evidence>
<evidence type="ECO:0000256" key="2">
    <source>
        <dbReference type="ARBA" id="ARBA00010237"/>
    </source>
</evidence>
<dbReference type="Gene3D" id="3.30.470.30">
    <property type="entry name" value="DNA ligase/mRNA capping enzyme"/>
    <property type="match status" value="1"/>
</dbReference>
<dbReference type="GO" id="GO:0005525">
    <property type="term" value="F:GTP binding"/>
    <property type="evidence" value="ECO:0007669"/>
    <property type="project" value="UniProtKB-KW"/>
</dbReference>
<dbReference type="OrthoDB" id="200924at2759"/>
<evidence type="ECO:0000256" key="13">
    <source>
        <dbReference type="ARBA" id="ARBA00030702"/>
    </source>
</evidence>
<name>A0A168A684_9EURO</name>
<keyword evidence="8 16" id="KW-0547">Nucleotide-binding</keyword>
<dbReference type="FunFam" id="3.30.470.30:FF:000011">
    <property type="entry name" value="mRNA-capping enzyme subunit alpha"/>
    <property type="match status" value="1"/>
</dbReference>